<dbReference type="Gene3D" id="3.30.70.940">
    <property type="entry name" value="NusG, N-terminal domain"/>
    <property type="match status" value="1"/>
</dbReference>
<sequence>MTWLVVYTKPQKEQVAEHQLSNQGFNTLLPMITQRKRVRGKWQDVRGALFPRYLFIEVALGTQSIASVRSTIGVVDVLRFGQQPATVPDTVINYLRQQQAALEAGSEANAWPHKPGDRVEIFDGPFAGLQGVYKMAKNQDRAALLIELLGRQNEVVIEQQFIGQAV</sequence>
<dbReference type="NCBIfam" id="TIGR01955">
    <property type="entry name" value="RfaH"/>
    <property type="match status" value="1"/>
</dbReference>
<protein>
    <submittedName>
        <fullName evidence="5">Transcription/translation regulatory transformer protein RfaH</fullName>
    </submittedName>
</protein>
<proteinExistence type="predicted"/>
<dbReference type="CDD" id="cd09892">
    <property type="entry name" value="NGN_SP_RfaH"/>
    <property type="match status" value="1"/>
</dbReference>
<dbReference type="Proteomes" id="UP000539350">
    <property type="component" value="Unassembled WGS sequence"/>
</dbReference>
<reference evidence="5 6" key="1">
    <citation type="submission" date="2020-07" db="EMBL/GenBank/DDBJ databases">
        <title>Halieaceae bacterium, F7430, whole genome shotgun sequencing project.</title>
        <authorList>
            <person name="Jiang S."/>
            <person name="Liu Z.W."/>
            <person name="Du Z.J."/>
        </authorList>
    </citation>
    <scope>NUCLEOTIDE SEQUENCE [LARGE SCALE GENOMIC DNA]</scope>
    <source>
        <strain evidence="5 6">F7430</strain>
    </source>
</reference>
<dbReference type="InterPro" id="IPR010215">
    <property type="entry name" value="Transcription_antiterm_RfaH"/>
</dbReference>
<evidence type="ECO:0000256" key="3">
    <source>
        <dbReference type="ARBA" id="ARBA00023163"/>
    </source>
</evidence>
<keyword evidence="1" id="KW-0889">Transcription antitermination</keyword>
<dbReference type="InterPro" id="IPR036735">
    <property type="entry name" value="NGN_dom_sf"/>
</dbReference>
<dbReference type="SUPFAM" id="SSF82679">
    <property type="entry name" value="N-utilization substance G protein NusG, N-terminal domain"/>
    <property type="match status" value="1"/>
</dbReference>
<dbReference type="InterPro" id="IPR043425">
    <property type="entry name" value="NusG-like"/>
</dbReference>
<evidence type="ECO:0000256" key="2">
    <source>
        <dbReference type="ARBA" id="ARBA00023015"/>
    </source>
</evidence>
<name>A0A7W2TUW1_9GAMM</name>
<evidence type="ECO:0000313" key="6">
    <source>
        <dbReference type="Proteomes" id="UP000539350"/>
    </source>
</evidence>
<keyword evidence="2" id="KW-0805">Transcription regulation</keyword>
<feature type="domain" description="NusG-like N-terminal" evidence="4">
    <location>
        <begin position="1"/>
        <end position="99"/>
    </location>
</feature>
<dbReference type="GO" id="GO:0005829">
    <property type="term" value="C:cytosol"/>
    <property type="evidence" value="ECO:0007669"/>
    <property type="project" value="TreeGrafter"/>
</dbReference>
<organism evidence="5 6">
    <name type="scientific">Sediminihaliea albiluteola</name>
    <dbReference type="NCBI Taxonomy" id="2758564"/>
    <lineage>
        <taxon>Bacteria</taxon>
        <taxon>Pseudomonadati</taxon>
        <taxon>Pseudomonadota</taxon>
        <taxon>Gammaproteobacteria</taxon>
        <taxon>Cellvibrionales</taxon>
        <taxon>Halieaceae</taxon>
        <taxon>Sediminihaliea</taxon>
    </lineage>
</organism>
<evidence type="ECO:0000313" key="5">
    <source>
        <dbReference type="EMBL" id="MBA6412303.1"/>
    </source>
</evidence>
<dbReference type="InterPro" id="IPR008991">
    <property type="entry name" value="Translation_prot_SH3-like_sf"/>
</dbReference>
<dbReference type="SUPFAM" id="SSF50104">
    <property type="entry name" value="Translation proteins SH3-like domain"/>
    <property type="match status" value="1"/>
</dbReference>
<dbReference type="Pfam" id="PF02357">
    <property type="entry name" value="NusG"/>
    <property type="match status" value="1"/>
</dbReference>
<keyword evidence="6" id="KW-1185">Reference proteome</keyword>
<dbReference type="InterPro" id="IPR006645">
    <property type="entry name" value="NGN-like_dom"/>
</dbReference>
<dbReference type="RefSeq" id="WP_182169130.1">
    <property type="nucleotide sequence ID" value="NZ_JACFXU010000013.1"/>
</dbReference>
<dbReference type="CDD" id="cd06091">
    <property type="entry name" value="KOW_NusG"/>
    <property type="match status" value="1"/>
</dbReference>
<dbReference type="SMART" id="SM00738">
    <property type="entry name" value="NGN"/>
    <property type="match status" value="1"/>
</dbReference>
<accession>A0A7W2TUW1</accession>
<dbReference type="PANTHER" id="PTHR30265">
    <property type="entry name" value="RHO-INTERACTING TRANSCRIPTION TERMINATION FACTOR NUSG"/>
    <property type="match status" value="1"/>
</dbReference>
<dbReference type="PANTHER" id="PTHR30265:SF7">
    <property type="entry name" value="TRANSCRIPTION ANTITERMINATION PROTEIN RFAH"/>
    <property type="match status" value="1"/>
</dbReference>
<evidence type="ECO:0000259" key="4">
    <source>
        <dbReference type="SMART" id="SM00738"/>
    </source>
</evidence>
<gene>
    <name evidence="5" type="primary">rfaH</name>
    <name evidence="5" type="ORF">H2508_04185</name>
</gene>
<dbReference type="AlphaFoldDB" id="A0A7W2TUW1"/>
<dbReference type="EMBL" id="JACFXU010000013">
    <property type="protein sequence ID" value="MBA6412303.1"/>
    <property type="molecule type" value="Genomic_DNA"/>
</dbReference>
<keyword evidence="3" id="KW-0804">Transcription</keyword>
<dbReference type="GO" id="GO:0006354">
    <property type="term" value="P:DNA-templated transcription elongation"/>
    <property type="evidence" value="ECO:0007669"/>
    <property type="project" value="InterPro"/>
</dbReference>
<dbReference type="GO" id="GO:0031564">
    <property type="term" value="P:transcription antitermination"/>
    <property type="evidence" value="ECO:0007669"/>
    <property type="project" value="UniProtKB-KW"/>
</dbReference>
<comment type="caution">
    <text evidence="5">The sequence shown here is derived from an EMBL/GenBank/DDBJ whole genome shotgun (WGS) entry which is preliminary data.</text>
</comment>
<evidence type="ECO:0000256" key="1">
    <source>
        <dbReference type="ARBA" id="ARBA00022814"/>
    </source>
</evidence>